<dbReference type="CDD" id="cd16657">
    <property type="entry name" value="RING-Ubox_UBE4A"/>
    <property type="match status" value="1"/>
</dbReference>
<reference evidence="13 14" key="1">
    <citation type="journal article" date="2009" name="Nature">
        <title>Evolution of pathogenicity and sexual reproduction in eight Candida genomes.</title>
        <authorList>
            <person name="Butler G."/>
            <person name="Rasmussen M.D."/>
            <person name="Lin M.F."/>
            <person name="Santos M.A."/>
            <person name="Sakthikumar S."/>
            <person name="Munro C.A."/>
            <person name="Rheinbay E."/>
            <person name="Grabherr M."/>
            <person name="Forche A."/>
            <person name="Reedy J.L."/>
            <person name="Agrafioti I."/>
            <person name="Arnaud M.B."/>
            <person name="Bates S."/>
            <person name="Brown A.J."/>
            <person name="Brunke S."/>
            <person name="Costanzo M.C."/>
            <person name="Fitzpatrick D.A."/>
            <person name="de Groot P.W."/>
            <person name="Harris D."/>
            <person name="Hoyer L.L."/>
            <person name="Hube B."/>
            <person name="Klis F.M."/>
            <person name="Kodira C."/>
            <person name="Lennard N."/>
            <person name="Logue M.E."/>
            <person name="Martin R."/>
            <person name="Neiman A.M."/>
            <person name="Nikolaou E."/>
            <person name="Quail M.A."/>
            <person name="Quinn J."/>
            <person name="Santos M.C."/>
            <person name="Schmitzberger F.F."/>
            <person name="Sherlock G."/>
            <person name="Shah P."/>
            <person name="Silverstein K.A."/>
            <person name="Skrzypek M.S."/>
            <person name="Soll D."/>
            <person name="Staggs R."/>
            <person name="Stansfield I."/>
            <person name="Stumpf M.P."/>
            <person name="Sudbery P.E."/>
            <person name="Srikantha T."/>
            <person name="Zeng Q."/>
            <person name="Berman J."/>
            <person name="Berriman M."/>
            <person name="Heitman J."/>
            <person name="Gow N.A."/>
            <person name="Lorenz M.C."/>
            <person name="Birren B.W."/>
            <person name="Kellis M."/>
            <person name="Cuomo C.A."/>
        </authorList>
    </citation>
    <scope>NUCLEOTIDE SEQUENCE [LARGE SCALE GENOMIC DNA]</scope>
    <source>
        <strain evidence="14">ATCC 6260 / CBS 566 / DSM 6381 / JCM 1539 / NBRC 10279 / NRRL Y-324</strain>
    </source>
</reference>
<feature type="domain" description="U-box" evidence="12">
    <location>
        <begin position="931"/>
        <end position="1005"/>
    </location>
</feature>
<feature type="compositionally biased region" description="Pro residues" evidence="11">
    <location>
        <begin position="26"/>
        <end position="43"/>
    </location>
</feature>
<dbReference type="RefSeq" id="XP_001484651.2">
    <property type="nucleotide sequence ID" value="XM_001484601.1"/>
</dbReference>
<dbReference type="KEGG" id="pgu:PGUG_02380"/>
<dbReference type="GO" id="GO:0006511">
    <property type="term" value="P:ubiquitin-dependent protein catabolic process"/>
    <property type="evidence" value="ECO:0007669"/>
    <property type="project" value="EnsemblFungi"/>
</dbReference>
<organism evidence="13 14">
    <name type="scientific">Meyerozyma guilliermondii (strain ATCC 6260 / CBS 566 / DSM 6381 / JCM 1539 / NBRC 10279 / NRRL Y-324)</name>
    <name type="common">Yeast</name>
    <name type="synonym">Candida guilliermondii</name>
    <dbReference type="NCBI Taxonomy" id="294746"/>
    <lineage>
        <taxon>Eukaryota</taxon>
        <taxon>Fungi</taxon>
        <taxon>Dikarya</taxon>
        <taxon>Ascomycota</taxon>
        <taxon>Saccharomycotina</taxon>
        <taxon>Pichiomycetes</taxon>
        <taxon>Debaryomycetaceae</taxon>
        <taxon>Meyerozyma</taxon>
    </lineage>
</organism>
<dbReference type="GO" id="GO:0071361">
    <property type="term" value="P:cellular response to ethanol"/>
    <property type="evidence" value="ECO:0007669"/>
    <property type="project" value="EnsemblFungi"/>
</dbReference>
<evidence type="ECO:0000256" key="10">
    <source>
        <dbReference type="ARBA" id="ARBA00023242"/>
    </source>
</evidence>
<keyword evidence="9" id="KW-0833">Ubl conjugation pathway</keyword>
<evidence type="ECO:0000313" key="14">
    <source>
        <dbReference type="Proteomes" id="UP000001997"/>
    </source>
</evidence>
<dbReference type="Proteomes" id="UP000001997">
    <property type="component" value="Unassembled WGS sequence"/>
</dbReference>
<dbReference type="EC" id="2.3.2.27" evidence="6"/>
<dbReference type="VEuPathDB" id="FungiDB:PGUG_02380"/>
<dbReference type="UniPathway" id="UPA00143"/>
<accession>A5DGH9</accession>
<dbReference type="PANTHER" id="PTHR13931">
    <property type="entry name" value="UBIQUITINATION FACTOR E4"/>
    <property type="match status" value="1"/>
</dbReference>
<dbReference type="GO" id="GO:0000151">
    <property type="term" value="C:ubiquitin ligase complex"/>
    <property type="evidence" value="ECO:0007669"/>
    <property type="project" value="InterPro"/>
</dbReference>
<comment type="pathway">
    <text evidence="4">Protein modification; protein ubiquitination.</text>
</comment>
<dbReference type="GO" id="GO:0005634">
    <property type="term" value="C:nucleus"/>
    <property type="evidence" value="ECO:0007669"/>
    <property type="project" value="UniProtKB-SubCell"/>
</dbReference>
<dbReference type="Pfam" id="PF04564">
    <property type="entry name" value="U-box"/>
    <property type="match status" value="1"/>
</dbReference>
<comment type="subcellular location">
    <subcellularLocation>
        <location evidence="3">Cytoplasm</location>
    </subcellularLocation>
    <subcellularLocation>
        <location evidence="2">Nucleus</location>
    </subcellularLocation>
</comment>
<sequence length="1017" mass="116329">MSSSNVAEKSPRTSNSDTKSPIAQAAPPPTPKPTPSQKPIPPKNPEELLSQWLTEELEPIFHASLSGNHDRVLTSLADELRDENRAFSASDLDSVFMQILTEMGPPSSFPIPLVYLFHVYQKSFQLKRVLPKKDQLYESKIGILNEIISLSCSYSLICFQMDDMFVNNDIKASVLRFVTSDDMSTFLVDIVKKSIEQETLTELMNIIFPTLAAELYTVNLNDRSYSQFLSVIETLVSIKPVAAIFYQLDGFQPPDPTQPLDFENKTLLGSMYRLSPLIDSISAYYFAETVEHGSSAQLSASYEALQNEYKVVSDRLYFITDKLIRGSPETRNALLKWFADLINLSHLRRGSHADLSKLPSDGIMFNISLMLIRLCGPFLDYPTYAKIDKIDMDFFGKSSLIDVSEESRINSSLSEATDYAKDQAGETNFISDCFFLTLAYFHYGVGGIYLHYDRLKSQIKQLSSRVELISNNRVPPGTNPMMSHLYRNQLPTLQKSLNKMKASKHAIQAIFGFRSMQLELFDFVIGTTTFFTRVVDPKHLFPKSKLKIPLYSIARVSELDDHEFLQTKTPKPWKYYPEYILEGVVNYCKFVTNFRNPPLFQNDEKLNSFVEFAVILLRCPELVGNPHMKAHLVEVLFVGTLPLMDGRPGFISNIYNTNELVRENILYALLDFYVMVEKTGASSQFYDKFNSRYCISVILEELWKHGTYREQLNHYSKHNVEFFVRFIARMLNDTTYLLDETFNELNSIHKYQQELKKRQAGAEPDTETFGNDEELNGNLDSAESKAKSYMGLTNKTMELFKLFTKSVPKGFVLPEIVDRLASMLNYNLAILVGPKCSNLKVQDPQKYEFDPRKTLGDLCEIYNNLATQNEFLVAVARDGRSFDVSYFNKAAQILSTKTYTDPRTIQTFQEFAAKAAKQKELDEDEELELGEVPDEFLDPLMFTLMEDPVILPGSKISIDRSTIKAHLLSDPTDPFNRMPLKLEDVKEDVELKQKIHDFKIQKKQERRQETEDVTMAE</sequence>
<dbReference type="GO" id="GO:0005737">
    <property type="term" value="C:cytoplasm"/>
    <property type="evidence" value="ECO:0007669"/>
    <property type="project" value="UniProtKB-SubCell"/>
</dbReference>
<dbReference type="GO" id="GO:0036503">
    <property type="term" value="P:ERAD pathway"/>
    <property type="evidence" value="ECO:0007669"/>
    <property type="project" value="EnsemblFungi"/>
</dbReference>
<dbReference type="OMA" id="SNAFMTN"/>
<comment type="similarity">
    <text evidence="5">Belongs to the ubiquitin conjugation factor E4 family.</text>
</comment>
<dbReference type="InParanoid" id="A5DGH9"/>
<feature type="compositionally biased region" description="Polar residues" evidence="11">
    <location>
        <begin position="1"/>
        <end position="19"/>
    </location>
</feature>
<dbReference type="InterPro" id="IPR019474">
    <property type="entry name" value="Ub_conjug_fac_E4_core"/>
</dbReference>
<evidence type="ECO:0000256" key="5">
    <source>
        <dbReference type="ARBA" id="ARBA00007434"/>
    </source>
</evidence>
<dbReference type="STRING" id="294746.A5DGH9"/>
<name>A5DGH9_PICGU</name>
<dbReference type="GO" id="GO:0031398">
    <property type="term" value="P:positive regulation of protein ubiquitination"/>
    <property type="evidence" value="ECO:0007669"/>
    <property type="project" value="EnsemblFungi"/>
</dbReference>
<dbReference type="EMBL" id="CH408157">
    <property type="protein sequence ID" value="EDK38282.2"/>
    <property type="molecule type" value="Genomic_DNA"/>
</dbReference>
<dbReference type="Gene3D" id="3.30.40.10">
    <property type="entry name" value="Zinc/RING finger domain, C3HC4 (zinc finger)"/>
    <property type="match status" value="1"/>
</dbReference>
<dbReference type="FunCoup" id="A5DGH9">
    <property type="interactions" value="1265"/>
</dbReference>
<keyword evidence="7" id="KW-0963">Cytoplasm</keyword>
<dbReference type="eggNOG" id="KOG2042">
    <property type="taxonomic scope" value="Eukaryota"/>
</dbReference>
<dbReference type="GO" id="GO:0034450">
    <property type="term" value="F:ubiquitin-ubiquitin ligase activity"/>
    <property type="evidence" value="ECO:0007669"/>
    <property type="project" value="EnsemblFungi"/>
</dbReference>
<evidence type="ECO:0000256" key="1">
    <source>
        <dbReference type="ARBA" id="ARBA00000900"/>
    </source>
</evidence>
<evidence type="ECO:0000256" key="2">
    <source>
        <dbReference type="ARBA" id="ARBA00004123"/>
    </source>
</evidence>
<dbReference type="SUPFAM" id="SSF57850">
    <property type="entry name" value="RING/U-box"/>
    <property type="match status" value="1"/>
</dbReference>
<dbReference type="GO" id="GO:0070936">
    <property type="term" value="P:protein K48-linked ubiquitination"/>
    <property type="evidence" value="ECO:0007669"/>
    <property type="project" value="EnsemblFungi"/>
</dbReference>
<gene>
    <name evidence="13" type="ORF">PGUG_02380</name>
</gene>
<evidence type="ECO:0000256" key="11">
    <source>
        <dbReference type="SAM" id="MobiDB-lite"/>
    </source>
</evidence>
<dbReference type="InterPro" id="IPR013083">
    <property type="entry name" value="Znf_RING/FYVE/PHD"/>
</dbReference>
<evidence type="ECO:0000256" key="8">
    <source>
        <dbReference type="ARBA" id="ARBA00022679"/>
    </source>
</evidence>
<dbReference type="InterPro" id="IPR003613">
    <property type="entry name" value="Ubox_domain"/>
</dbReference>
<evidence type="ECO:0000313" key="13">
    <source>
        <dbReference type="EMBL" id="EDK38282.2"/>
    </source>
</evidence>
<dbReference type="OrthoDB" id="20295at2759"/>
<dbReference type="Pfam" id="PF10408">
    <property type="entry name" value="Ufd2P_core"/>
    <property type="match status" value="1"/>
</dbReference>
<evidence type="ECO:0000259" key="12">
    <source>
        <dbReference type="PROSITE" id="PS51698"/>
    </source>
</evidence>
<dbReference type="FunFam" id="3.30.40.10:FF:000055">
    <property type="entry name" value="Ubiquitin conjugation factor e4 a"/>
    <property type="match status" value="1"/>
</dbReference>
<dbReference type="GeneID" id="5126774"/>
<feature type="region of interest" description="Disordered" evidence="11">
    <location>
        <begin position="1"/>
        <end position="45"/>
    </location>
</feature>
<dbReference type="InterPro" id="IPR045132">
    <property type="entry name" value="UBE4"/>
</dbReference>
<keyword evidence="14" id="KW-1185">Reference proteome</keyword>
<evidence type="ECO:0000256" key="6">
    <source>
        <dbReference type="ARBA" id="ARBA00012483"/>
    </source>
</evidence>
<evidence type="ECO:0000256" key="3">
    <source>
        <dbReference type="ARBA" id="ARBA00004496"/>
    </source>
</evidence>
<evidence type="ECO:0000256" key="4">
    <source>
        <dbReference type="ARBA" id="ARBA00004906"/>
    </source>
</evidence>
<dbReference type="AlphaFoldDB" id="A5DGH9"/>
<proteinExistence type="inferred from homology"/>
<keyword evidence="8" id="KW-0808">Transferase</keyword>
<protein>
    <recommendedName>
        <fullName evidence="6">RING-type E3 ubiquitin transferase</fullName>
        <ecNumber evidence="6">2.3.2.27</ecNumber>
    </recommendedName>
</protein>
<comment type="catalytic activity">
    <reaction evidence="1">
        <text>S-ubiquitinyl-[E2 ubiquitin-conjugating enzyme]-L-cysteine + [acceptor protein]-L-lysine = [E2 ubiquitin-conjugating enzyme]-L-cysteine + N(6)-ubiquitinyl-[acceptor protein]-L-lysine.</text>
        <dbReference type="EC" id="2.3.2.27"/>
    </reaction>
</comment>
<dbReference type="PANTHER" id="PTHR13931:SF2">
    <property type="entry name" value="UBIQUITIN CONJUGATION FACTOR E4 B"/>
    <property type="match status" value="1"/>
</dbReference>
<dbReference type="SMART" id="SM00504">
    <property type="entry name" value="Ubox"/>
    <property type="match status" value="1"/>
</dbReference>
<dbReference type="HOGENOM" id="CLU_003224_0_1_1"/>
<dbReference type="PROSITE" id="PS51698">
    <property type="entry name" value="U_BOX"/>
    <property type="match status" value="1"/>
</dbReference>
<keyword evidence="10" id="KW-0539">Nucleus</keyword>
<evidence type="ECO:0000256" key="7">
    <source>
        <dbReference type="ARBA" id="ARBA00022490"/>
    </source>
</evidence>
<evidence type="ECO:0000256" key="9">
    <source>
        <dbReference type="ARBA" id="ARBA00022786"/>
    </source>
</evidence>